<comment type="caution">
    <text evidence="3">The sequence shown here is derived from an EMBL/GenBank/DDBJ whole genome shotgun (WGS) entry which is preliminary data.</text>
</comment>
<dbReference type="Proteomes" id="UP000217083">
    <property type="component" value="Unassembled WGS sequence"/>
</dbReference>
<keyword evidence="4" id="KW-1185">Reference proteome</keyword>
<name>A0A263BRC9_9BACI</name>
<evidence type="ECO:0000259" key="2">
    <source>
        <dbReference type="Pfam" id="PF09651"/>
    </source>
</evidence>
<dbReference type="InterPro" id="IPR013078">
    <property type="entry name" value="His_Pase_superF_clade-1"/>
</dbReference>
<feature type="domain" description="CRISPR system ring nuclease SSO1393-like" evidence="2">
    <location>
        <begin position="46"/>
        <end position="175"/>
    </location>
</feature>
<dbReference type="EMBL" id="NPIA01000007">
    <property type="protein sequence ID" value="OZM56244.1"/>
    <property type="molecule type" value="Genomic_DNA"/>
</dbReference>
<evidence type="ECO:0000313" key="3">
    <source>
        <dbReference type="EMBL" id="OZM56244.1"/>
    </source>
</evidence>
<gene>
    <name evidence="3" type="ORF">CIB95_12535</name>
</gene>
<dbReference type="SMART" id="SM00855">
    <property type="entry name" value="PGAM"/>
    <property type="match status" value="1"/>
</dbReference>
<dbReference type="InterPro" id="IPR013442">
    <property type="entry name" value="SSO1393-like"/>
</dbReference>
<feature type="binding site" evidence="1">
    <location>
        <position position="455"/>
    </location>
    <ligand>
        <name>substrate</name>
    </ligand>
</feature>
<dbReference type="Pfam" id="PF09651">
    <property type="entry name" value="Cas_APE2256"/>
    <property type="match status" value="1"/>
</dbReference>
<proteinExistence type="predicted"/>
<dbReference type="InterPro" id="IPR029033">
    <property type="entry name" value="His_PPase_superfam"/>
</dbReference>
<dbReference type="GO" id="GO:0016791">
    <property type="term" value="F:phosphatase activity"/>
    <property type="evidence" value="ECO:0007669"/>
    <property type="project" value="TreeGrafter"/>
</dbReference>
<dbReference type="Pfam" id="PF00300">
    <property type="entry name" value="His_Phos_1"/>
    <property type="match status" value="1"/>
</dbReference>
<feature type="binding site" evidence="1">
    <location>
        <position position="420"/>
    </location>
    <ligand>
        <name>substrate</name>
    </ligand>
</feature>
<evidence type="ECO:0000313" key="4">
    <source>
        <dbReference type="Proteomes" id="UP000217083"/>
    </source>
</evidence>
<dbReference type="CDD" id="cd07067">
    <property type="entry name" value="HP_PGM_like"/>
    <property type="match status" value="1"/>
</dbReference>
<dbReference type="GO" id="GO:0005737">
    <property type="term" value="C:cytoplasm"/>
    <property type="evidence" value="ECO:0007669"/>
    <property type="project" value="TreeGrafter"/>
</dbReference>
<organism evidence="3 4">
    <name type="scientific">Lottiidibacillus patelloidae</name>
    <dbReference type="NCBI Taxonomy" id="2670334"/>
    <lineage>
        <taxon>Bacteria</taxon>
        <taxon>Bacillati</taxon>
        <taxon>Bacillota</taxon>
        <taxon>Bacilli</taxon>
        <taxon>Bacillales</taxon>
        <taxon>Bacillaceae</taxon>
        <taxon>Lottiidibacillus</taxon>
    </lineage>
</organism>
<dbReference type="RefSeq" id="WP_094925699.1">
    <property type="nucleotide sequence ID" value="NZ_NPIA01000007.1"/>
</dbReference>
<reference evidence="4" key="1">
    <citation type="submission" date="2017-08" db="EMBL/GenBank/DDBJ databases">
        <authorList>
            <person name="Huang Z."/>
        </authorList>
    </citation>
    <scope>NUCLEOTIDE SEQUENCE [LARGE SCALE GENOMIC DNA]</scope>
    <source>
        <strain evidence="4">SA5d-4</strain>
    </source>
</reference>
<dbReference type="PANTHER" id="PTHR48100:SF1">
    <property type="entry name" value="HISTIDINE PHOSPHATASE FAMILY PROTEIN-RELATED"/>
    <property type="match status" value="1"/>
</dbReference>
<dbReference type="PANTHER" id="PTHR48100">
    <property type="entry name" value="BROAD-SPECIFICITY PHOSPHATASE YOR283W-RELATED"/>
    <property type="match status" value="1"/>
</dbReference>
<protein>
    <recommendedName>
        <fullName evidence="2">CRISPR system ring nuclease SSO1393-like domain-containing protein</fullName>
    </recommendedName>
</protein>
<dbReference type="Gene3D" id="3.40.50.10770">
    <property type="entry name" value="Hypothetical protein VC1899 like domain (Restriction endonuclease-like)"/>
    <property type="match status" value="1"/>
</dbReference>
<reference evidence="3 4" key="2">
    <citation type="submission" date="2017-09" db="EMBL/GenBank/DDBJ databases">
        <title>Bacillus patelloidae sp. nov., isolated from the intestinal tract of a marine limpet.</title>
        <authorList>
            <person name="Liu R."/>
            <person name="Dong C."/>
            <person name="Shao Z."/>
        </authorList>
    </citation>
    <scope>NUCLEOTIDE SEQUENCE [LARGE SCALE GENOMIC DNA]</scope>
    <source>
        <strain evidence="3 4">SA5d-4</strain>
    </source>
</reference>
<dbReference type="SUPFAM" id="SSF53254">
    <property type="entry name" value="Phosphoglycerate mutase-like"/>
    <property type="match status" value="1"/>
</dbReference>
<evidence type="ECO:0000256" key="1">
    <source>
        <dbReference type="PIRSR" id="PIRSR613078-2"/>
    </source>
</evidence>
<accession>A0A263BRC9</accession>
<dbReference type="InterPro" id="IPR050275">
    <property type="entry name" value="PGM_Phosphatase"/>
</dbReference>
<dbReference type="Gene3D" id="3.40.50.1240">
    <property type="entry name" value="Phosphoglycerate mutase-like"/>
    <property type="match status" value="1"/>
</dbReference>
<sequence length="571" mass="65220">MKTSLIATVGNSLLKELPINGIHIYQNNLKKVVEMIKTEKYNQINEVSTIKLSLDNDLLNEKTDLYLMLPDTKEGKLTGEILKLYFKNEFQNIHTITIDGLNEENISEYKNEGLRNLFQNTSQIVYMKQKKGEECIINASGGDLIVSSFMGTIGQLLKVPVYYSIESENILPIPKLPIAMDYSLWLKHFAIFDRIYRKGSIPAEVLQKDIDSEEIIDFLNEYGGQYRLTSVGLLIHETLLKRFNDEASLYLPKRDSQSSNTQLSFPIEELPLSFITDLQSMITLKYVTNIELIEKKEKMPSNIRFKPINIQEGIIEGFFSDGVHTWIYHIKTTANDIIKLNAACVDLQLRFSPTIETPKPGTVEFILIRHGQHNGEKENRIEGWADFDLTDYGRNQSLTLANKLRQNYNINAIYSSSLNRARQTAEIIGKELNIEATTMDDLRAIDYGLAGGLTKQEAKVRYPNSADVDFPSNKQWGRESQFEFSNRVIEAFYEIYYSHPGQTVAIVTHGRAIGAILKEVLHLPVGEDFRVEADDTSIHHFVMGPDRIIVRSLNNSEHLINLQMQVSKEKR</sequence>
<dbReference type="AlphaFoldDB" id="A0A263BRC9"/>